<keyword evidence="1 3" id="KW-0732">Signal</keyword>
<dbReference type="InterPro" id="IPR036749">
    <property type="entry name" value="Expansin_CBD_sf"/>
</dbReference>
<dbReference type="InterPro" id="IPR036908">
    <property type="entry name" value="RlpA-like_sf"/>
</dbReference>
<evidence type="ECO:0000313" key="5">
    <source>
        <dbReference type="Proteomes" id="UP001491310"/>
    </source>
</evidence>
<evidence type="ECO:0000256" key="3">
    <source>
        <dbReference type="SAM" id="SignalP"/>
    </source>
</evidence>
<evidence type="ECO:0000256" key="2">
    <source>
        <dbReference type="SAM" id="MobiDB-lite"/>
    </source>
</evidence>
<organism evidence="4 5">
    <name type="scientific">Coccomyxa subellipsoidea</name>
    <dbReference type="NCBI Taxonomy" id="248742"/>
    <lineage>
        <taxon>Eukaryota</taxon>
        <taxon>Viridiplantae</taxon>
        <taxon>Chlorophyta</taxon>
        <taxon>core chlorophytes</taxon>
        <taxon>Trebouxiophyceae</taxon>
        <taxon>Trebouxiophyceae incertae sedis</taxon>
        <taxon>Coccomyxaceae</taxon>
        <taxon>Coccomyxa</taxon>
    </lineage>
</organism>
<proteinExistence type="predicted"/>
<feature type="region of interest" description="Disordered" evidence="2">
    <location>
        <begin position="385"/>
        <end position="456"/>
    </location>
</feature>
<gene>
    <name evidence="4" type="ORF">WJX75_007899</name>
</gene>
<protein>
    <recommendedName>
        <fullName evidence="6">Expansin-like EG45 domain-containing protein</fullName>
    </recommendedName>
</protein>
<dbReference type="Gene3D" id="2.60.40.760">
    <property type="entry name" value="Expansin, cellulose-binding-like domain"/>
    <property type="match status" value="1"/>
</dbReference>
<evidence type="ECO:0000256" key="1">
    <source>
        <dbReference type="ARBA" id="ARBA00022729"/>
    </source>
</evidence>
<reference evidence="4 5" key="1">
    <citation type="journal article" date="2024" name="Nat. Commun.">
        <title>Phylogenomics reveals the evolutionary origins of lichenization in chlorophyte algae.</title>
        <authorList>
            <person name="Puginier C."/>
            <person name="Libourel C."/>
            <person name="Otte J."/>
            <person name="Skaloud P."/>
            <person name="Haon M."/>
            <person name="Grisel S."/>
            <person name="Petersen M."/>
            <person name="Berrin J.G."/>
            <person name="Delaux P.M."/>
            <person name="Dal Grande F."/>
            <person name="Keller J."/>
        </authorList>
    </citation>
    <scope>NUCLEOTIDE SEQUENCE [LARGE SCALE GENOMIC DNA]</scope>
    <source>
        <strain evidence="4 5">SAG 216-7</strain>
    </source>
</reference>
<dbReference type="Proteomes" id="UP001491310">
    <property type="component" value="Unassembled WGS sequence"/>
</dbReference>
<accession>A0ABR2YCH9</accession>
<dbReference type="CDD" id="cd22271">
    <property type="entry name" value="DPBB_EXP_N-like"/>
    <property type="match status" value="1"/>
</dbReference>
<feature type="compositionally biased region" description="Low complexity" evidence="2">
    <location>
        <begin position="391"/>
        <end position="450"/>
    </location>
</feature>
<dbReference type="InterPro" id="IPR051477">
    <property type="entry name" value="Expansin_CellWall"/>
</dbReference>
<sequence length="456" mass="47867">MRRLGLLGATLVTLVVSGAAQFSYDALTNQDYLQFGDGTFYGHQQDQDAQGACSLSENYANAMHLPWAAGAAVSLALNRDQFDDSRACGLCIMYRGIGGGIGVTPVSTTNWFMGIVNNICPECSRGDIDQNIDGDGRWKIEWYAVPCNVGDTKMRYDLVVKTYYWIAIVVSNTRIPVRSVSAKINGQWIDLMRSVTNQWQYHRENGDWAGSFPMPIRITSTMNETVEDVIQTADGNMGTKQFSAIPGPAYVSAGIPGRGYRPNNAFPLQNPGVAIPNMGPLKGAGANGVSGWNGEKQAALKPQIPTMAPSTTSDGVVFQADTLNVADYQQCGGTGGDCTARDRGQPVKPCIPGAWPLAVCSNDGSICQSVSSTQERFECKPSALAVGGGSSNSTSQGNSTSSGGSSTSAGSPSSSSTYSPSPSSSAPSSPTSPFGSGGSSPSSTYVASGGRRLMQL</sequence>
<dbReference type="EMBL" id="JALJOT010000016">
    <property type="protein sequence ID" value="KAK9902216.1"/>
    <property type="molecule type" value="Genomic_DNA"/>
</dbReference>
<dbReference type="Gene3D" id="2.40.40.10">
    <property type="entry name" value="RlpA-like domain"/>
    <property type="match status" value="1"/>
</dbReference>
<evidence type="ECO:0000313" key="4">
    <source>
        <dbReference type="EMBL" id="KAK9902216.1"/>
    </source>
</evidence>
<feature type="chain" id="PRO_5045477247" description="Expansin-like EG45 domain-containing protein" evidence="3">
    <location>
        <begin position="21"/>
        <end position="456"/>
    </location>
</feature>
<name>A0ABR2YCH9_9CHLO</name>
<dbReference type="SUPFAM" id="SSF50685">
    <property type="entry name" value="Barwin-like endoglucanases"/>
    <property type="match status" value="1"/>
</dbReference>
<keyword evidence="5" id="KW-1185">Reference proteome</keyword>
<feature type="signal peptide" evidence="3">
    <location>
        <begin position="1"/>
        <end position="20"/>
    </location>
</feature>
<dbReference type="PANTHER" id="PTHR31836">
    <property type="match status" value="1"/>
</dbReference>
<dbReference type="PANTHER" id="PTHR31836:SF21">
    <property type="entry name" value="EXPANSIN-LIKE PROTEIN 7"/>
    <property type="match status" value="1"/>
</dbReference>
<evidence type="ECO:0008006" key="6">
    <source>
        <dbReference type="Google" id="ProtNLM"/>
    </source>
</evidence>
<comment type="caution">
    <text evidence="4">The sequence shown here is derived from an EMBL/GenBank/DDBJ whole genome shotgun (WGS) entry which is preliminary data.</text>
</comment>